<sequence length="146" mass="16504">MFRLSLETGQVPVAWKLANVQPVSKKGSRTDPNNYRPISVMSLLCKIMERVLNNKLLAYIEGNDLLSDRQHGFDVTDRLDTFLRMPITSGARPSRGTGRHWQSPSISRRLLTGYGTKVLSVSFLHMDFLLILAHSFRIFLLICADG</sequence>
<evidence type="ECO:0000313" key="2">
    <source>
        <dbReference type="Proteomes" id="UP001153321"/>
    </source>
</evidence>
<dbReference type="Proteomes" id="UP001153321">
    <property type="component" value="Chromosome 20"/>
</dbReference>
<evidence type="ECO:0000313" key="1">
    <source>
        <dbReference type="EMBL" id="CAH1640352.1"/>
    </source>
</evidence>
<dbReference type="EMBL" id="LR824551">
    <property type="protein sequence ID" value="CAH1640352.1"/>
    <property type="molecule type" value="Genomic_DNA"/>
</dbReference>
<accession>A0A9P0I5N3</accession>
<reference evidence="1" key="1">
    <citation type="submission" date="2022-02" db="EMBL/GenBank/DDBJ databases">
        <authorList>
            <person name="King R."/>
        </authorList>
    </citation>
    <scope>NUCLEOTIDE SEQUENCE</scope>
</reference>
<dbReference type="AlphaFoldDB" id="A0A9P0I5N3"/>
<evidence type="ECO:0008006" key="3">
    <source>
        <dbReference type="Google" id="ProtNLM"/>
    </source>
</evidence>
<keyword evidence="2" id="KW-1185">Reference proteome</keyword>
<gene>
    <name evidence="1" type="ORF">SPLIT_LOCUS5708</name>
</gene>
<organism evidence="1 2">
    <name type="scientific">Spodoptera littoralis</name>
    <name type="common">Egyptian cotton leafworm</name>
    <dbReference type="NCBI Taxonomy" id="7109"/>
    <lineage>
        <taxon>Eukaryota</taxon>
        <taxon>Metazoa</taxon>
        <taxon>Ecdysozoa</taxon>
        <taxon>Arthropoda</taxon>
        <taxon>Hexapoda</taxon>
        <taxon>Insecta</taxon>
        <taxon>Pterygota</taxon>
        <taxon>Neoptera</taxon>
        <taxon>Endopterygota</taxon>
        <taxon>Lepidoptera</taxon>
        <taxon>Glossata</taxon>
        <taxon>Ditrysia</taxon>
        <taxon>Noctuoidea</taxon>
        <taxon>Noctuidae</taxon>
        <taxon>Amphipyrinae</taxon>
        <taxon>Spodoptera</taxon>
    </lineage>
</organism>
<protein>
    <recommendedName>
        <fullName evidence="3">Reverse transcriptase domain-containing protein</fullName>
    </recommendedName>
</protein>
<proteinExistence type="predicted"/>
<name>A0A9P0I5N3_SPOLI</name>
<dbReference type="PANTHER" id="PTHR33395:SF22">
    <property type="entry name" value="REVERSE TRANSCRIPTASE DOMAIN-CONTAINING PROTEIN"/>
    <property type="match status" value="1"/>
</dbReference>
<dbReference type="PANTHER" id="PTHR33395">
    <property type="entry name" value="TRANSCRIPTASE, PUTATIVE-RELATED-RELATED"/>
    <property type="match status" value="1"/>
</dbReference>